<sequence length="62" mass="6789">MIDVHPDDIVIIAAFDDVPEHLFRVEEVYDDCITGQALTGPLAGEYGEPPIELIRGVHLSAD</sequence>
<accession>A0A2T5GN59</accession>
<dbReference type="Proteomes" id="UP000244077">
    <property type="component" value="Unassembled WGS sequence"/>
</dbReference>
<organism evidence="1 2">
    <name type="scientific">Celeribacter persicus</name>
    <dbReference type="NCBI Taxonomy" id="1651082"/>
    <lineage>
        <taxon>Bacteria</taxon>
        <taxon>Pseudomonadati</taxon>
        <taxon>Pseudomonadota</taxon>
        <taxon>Alphaproteobacteria</taxon>
        <taxon>Rhodobacterales</taxon>
        <taxon>Roseobacteraceae</taxon>
        <taxon>Celeribacter</taxon>
    </lineage>
</organism>
<name>A0A2T5GN59_9RHOB</name>
<dbReference type="OrthoDB" id="7745493at2"/>
<keyword evidence="2" id="KW-1185">Reference proteome</keyword>
<dbReference type="EMBL" id="QAOH01000070">
    <property type="protein sequence ID" value="PTQ60737.1"/>
    <property type="molecule type" value="Genomic_DNA"/>
</dbReference>
<evidence type="ECO:0000313" key="2">
    <source>
        <dbReference type="Proteomes" id="UP000244077"/>
    </source>
</evidence>
<comment type="caution">
    <text evidence="1">The sequence shown here is derived from an EMBL/GenBank/DDBJ whole genome shotgun (WGS) entry which is preliminary data.</text>
</comment>
<proteinExistence type="predicted"/>
<dbReference type="AlphaFoldDB" id="A0A2T5GN59"/>
<reference evidence="1 2" key="1">
    <citation type="submission" date="2018-04" db="EMBL/GenBank/DDBJ databases">
        <title>Genomic Encyclopedia of Archaeal and Bacterial Type Strains, Phase II (KMG-II): from individual species to whole genera.</title>
        <authorList>
            <person name="Goeker M."/>
        </authorList>
    </citation>
    <scope>NUCLEOTIDE SEQUENCE [LARGE SCALE GENOMIC DNA]</scope>
    <source>
        <strain evidence="1 2">DSM 100434</strain>
    </source>
</reference>
<dbReference type="RefSeq" id="WP_107818352.1">
    <property type="nucleotide sequence ID" value="NZ_QAOH01000070.1"/>
</dbReference>
<evidence type="ECO:0000313" key="1">
    <source>
        <dbReference type="EMBL" id="PTQ60737.1"/>
    </source>
</evidence>
<protein>
    <submittedName>
        <fullName evidence="1">Uncharacterized protein</fullName>
    </submittedName>
</protein>
<gene>
    <name evidence="1" type="ORF">C8N42_1702</name>
</gene>